<dbReference type="Pfam" id="PF13487">
    <property type="entry name" value="HD_5"/>
    <property type="match status" value="1"/>
</dbReference>
<protein>
    <submittedName>
        <fullName evidence="3">HD-GYP domain-containing protein</fullName>
        <ecNumber evidence="3">3.1.4.-</ecNumber>
    </submittedName>
</protein>
<dbReference type="PANTHER" id="PTHR43155">
    <property type="entry name" value="CYCLIC DI-GMP PHOSPHODIESTERASE PA4108-RELATED"/>
    <property type="match status" value="1"/>
</dbReference>
<evidence type="ECO:0000256" key="1">
    <source>
        <dbReference type="SAM" id="MobiDB-lite"/>
    </source>
</evidence>
<feature type="compositionally biased region" description="Basic and acidic residues" evidence="1">
    <location>
        <begin position="60"/>
        <end position="87"/>
    </location>
</feature>
<sequence>MTERSIHRLKPGQQLSEDVLTGMGHVLFKKERVLIEQDLEILHAFLIKSVSVKTEEPDEKAEQGDPVQKESKENEKAADEKKTENKQKPLSPFEEEYQKMVVLLQKTLKQIIAGEINLLDIRQQLSALIQHIHEYNVLTYSPQKAKVEDYLIHNSIVVSLTSYQLAKWMNYDQKDLLPIALGGLLHDIGNVKVDLDILTKPGKLTSSELEEVRKHTVIGYNMLKPVPGLNEGVKLTALQHHEREDGSGYPLGLKSDRIHPYSKIVAVADIFHAMSSNRHYKKAASPYRVLEQIFNDSFGKLDPTIVQTFIHKVTQFHNGTLVKLNNGLIGEIVFSDRSHPTRPWVKADGKVINLVQETHLFIDEVMKMQD</sequence>
<dbReference type="PANTHER" id="PTHR43155:SF2">
    <property type="entry name" value="CYCLIC DI-GMP PHOSPHODIESTERASE PA4108"/>
    <property type="match status" value="1"/>
</dbReference>
<feature type="region of interest" description="Disordered" evidence="1">
    <location>
        <begin position="55"/>
        <end position="90"/>
    </location>
</feature>
<evidence type="ECO:0000313" key="4">
    <source>
        <dbReference type="Proteomes" id="UP001597497"/>
    </source>
</evidence>
<evidence type="ECO:0000259" key="2">
    <source>
        <dbReference type="PROSITE" id="PS51832"/>
    </source>
</evidence>
<dbReference type="PROSITE" id="PS51832">
    <property type="entry name" value="HD_GYP"/>
    <property type="match status" value="1"/>
</dbReference>
<dbReference type="Proteomes" id="UP001597497">
    <property type="component" value="Unassembled WGS sequence"/>
</dbReference>
<dbReference type="InterPro" id="IPR037522">
    <property type="entry name" value="HD_GYP_dom"/>
</dbReference>
<evidence type="ECO:0000313" key="3">
    <source>
        <dbReference type="EMBL" id="MFD2672223.1"/>
    </source>
</evidence>
<dbReference type="EMBL" id="JBHUMM010000025">
    <property type="protein sequence ID" value="MFD2672223.1"/>
    <property type="molecule type" value="Genomic_DNA"/>
</dbReference>
<dbReference type="SUPFAM" id="SSF109604">
    <property type="entry name" value="HD-domain/PDEase-like"/>
    <property type="match status" value="1"/>
</dbReference>
<dbReference type="InterPro" id="IPR003607">
    <property type="entry name" value="HD/PDEase_dom"/>
</dbReference>
<comment type="caution">
    <text evidence="3">The sequence shown here is derived from an EMBL/GenBank/DDBJ whole genome shotgun (WGS) entry which is preliminary data.</text>
</comment>
<reference evidence="4" key="1">
    <citation type="journal article" date="2019" name="Int. J. Syst. Evol. Microbiol.">
        <title>The Global Catalogue of Microorganisms (GCM) 10K type strain sequencing project: providing services to taxonomists for standard genome sequencing and annotation.</title>
        <authorList>
            <consortium name="The Broad Institute Genomics Platform"/>
            <consortium name="The Broad Institute Genome Sequencing Center for Infectious Disease"/>
            <person name="Wu L."/>
            <person name="Ma J."/>
        </authorList>
    </citation>
    <scope>NUCLEOTIDE SEQUENCE [LARGE SCALE GENOMIC DNA]</scope>
    <source>
        <strain evidence="4">KCTC 33676</strain>
    </source>
</reference>
<feature type="domain" description="HD-GYP" evidence="2">
    <location>
        <begin position="129"/>
        <end position="325"/>
    </location>
</feature>
<gene>
    <name evidence="3" type="ORF">ACFSUC_11490</name>
</gene>
<keyword evidence="3" id="KW-0378">Hydrolase</keyword>
<dbReference type="SMART" id="SM00471">
    <property type="entry name" value="HDc"/>
    <property type="match status" value="1"/>
</dbReference>
<proteinExistence type="predicted"/>
<accession>A0ABW5RBA0</accession>
<keyword evidence="4" id="KW-1185">Reference proteome</keyword>
<dbReference type="RefSeq" id="WP_379929754.1">
    <property type="nucleotide sequence ID" value="NZ_JBHUMM010000025.1"/>
</dbReference>
<dbReference type="Gene3D" id="1.10.3210.10">
    <property type="entry name" value="Hypothetical protein af1432"/>
    <property type="match status" value="1"/>
</dbReference>
<dbReference type="EC" id="3.1.4.-" evidence="3"/>
<organism evidence="3 4">
    <name type="scientific">Marinicrinis sediminis</name>
    <dbReference type="NCBI Taxonomy" id="1652465"/>
    <lineage>
        <taxon>Bacteria</taxon>
        <taxon>Bacillati</taxon>
        <taxon>Bacillota</taxon>
        <taxon>Bacilli</taxon>
        <taxon>Bacillales</taxon>
        <taxon>Paenibacillaceae</taxon>
    </lineage>
</organism>
<name>A0ABW5RBA0_9BACL</name>
<dbReference type="CDD" id="cd00077">
    <property type="entry name" value="HDc"/>
    <property type="match status" value="1"/>
</dbReference>
<dbReference type="GO" id="GO:0016787">
    <property type="term" value="F:hydrolase activity"/>
    <property type="evidence" value="ECO:0007669"/>
    <property type="project" value="UniProtKB-KW"/>
</dbReference>